<reference evidence="2" key="1">
    <citation type="submission" date="2019-10" db="EMBL/GenBank/DDBJ databases">
        <title>Description of Paenibacillus glebae sp. nov.</title>
        <authorList>
            <person name="Carlier A."/>
            <person name="Qi S."/>
        </authorList>
    </citation>
    <scope>NUCLEOTIDE SEQUENCE</scope>
    <source>
        <strain evidence="2">LMG 31456</strain>
    </source>
</reference>
<dbReference type="Proteomes" id="UP000641588">
    <property type="component" value="Unassembled WGS sequence"/>
</dbReference>
<dbReference type="AlphaFoldDB" id="A0A972GXC7"/>
<evidence type="ECO:0000313" key="3">
    <source>
        <dbReference type="Proteomes" id="UP000641588"/>
    </source>
</evidence>
<keyword evidence="2" id="KW-0808">Transferase</keyword>
<dbReference type="RefSeq" id="WP_171654144.1">
    <property type="nucleotide sequence ID" value="NZ_WHOD01000083.1"/>
</dbReference>
<evidence type="ECO:0000256" key="1">
    <source>
        <dbReference type="SAM" id="SignalP"/>
    </source>
</evidence>
<dbReference type="GO" id="GO:0032259">
    <property type="term" value="P:methylation"/>
    <property type="evidence" value="ECO:0007669"/>
    <property type="project" value="UniProtKB-KW"/>
</dbReference>
<protein>
    <submittedName>
        <fullName evidence="2">Methyltransferase</fullName>
    </submittedName>
</protein>
<name>A0A972GXC7_9BACL</name>
<comment type="caution">
    <text evidence="2">The sequence shown here is derived from an EMBL/GenBank/DDBJ whole genome shotgun (WGS) entry which is preliminary data.</text>
</comment>
<accession>A0A972GXC7</accession>
<dbReference type="EMBL" id="WHOD01000083">
    <property type="protein sequence ID" value="NOU95913.1"/>
    <property type="molecule type" value="Genomic_DNA"/>
</dbReference>
<keyword evidence="1" id="KW-0732">Signal</keyword>
<feature type="chain" id="PRO_5038767083" evidence="1">
    <location>
        <begin position="21"/>
        <end position="152"/>
    </location>
</feature>
<evidence type="ECO:0000313" key="2">
    <source>
        <dbReference type="EMBL" id="NOU95913.1"/>
    </source>
</evidence>
<proteinExistence type="predicted"/>
<sequence length="152" mass="17686">MIKLVVRAVMLLLIAVQILAACSKDTTVVTKSIKYENEKYKFSLTLPSKWRDNFEVVELKHEDVMAFRFITKVGKGELFRVEVWPKDQWETKGIELAKIIHISKIGELGNTVYAFDTPTDVQYDPSNQEDKEQYTLLKKDIEQIKISFEVRN</sequence>
<dbReference type="GO" id="GO:0008168">
    <property type="term" value="F:methyltransferase activity"/>
    <property type="evidence" value="ECO:0007669"/>
    <property type="project" value="UniProtKB-KW"/>
</dbReference>
<gene>
    <name evidence="2" type="ORF">GC093_22200</name>
</gene>
<organism evidence="2 3">
    <name type="scientific">Paenibacillus foliorum</name>
    <dbReference type="NCBI Taxonomy" id="2654974"/>
    <lineage>
        <taxon>Bacteria</taxon>
        <taxon>Bacillati</taxon>
        <taxon>Bacillota</taxon>
        <taxon>Bacilli</taxon>
        <taxon>Bacillales</taxon>
        <taxon>Paenibacillaceae</taxon>
        <taxon>Paenibacillus</taxon>
    </lineage>
</organism>
<feature type="signal peptide" evidence="1">
    <location>
        <begin position="1"/>
        <end position="20"/>
    </location>
</feature>
<dbReference type="PROSITE" id="PS51257">
    <property type="entry name" value="PROKAR_LIPOPROTEIN"/>
    <property type="match status" value="1"/>
</dbReference>
<keyword evidence="3" id="KW-1185">Reference proteome</keyword>
<keyword evidence="2" id="KW-0489">Methyltransferase</keyword>